<sequence length="150" mass="18108">MTWIQQEHPDVIIGERVMIYNWSSQFDVLYAVVRRNHWTPPDTYQTQRLKESIKRREDLKVMTFGERAERMKITFGEDDDLQEISKTWADNHRYYGLRVPQETHRWNDMTKLATSTSHMGPTNFVVQHPLYMSQEVYGKWHNYLHSDRTC</sequence>
<dbReference type="EMBL" id="MU004231">
    <property type="protein sequence ID" value="KAF2673069.1"/>
    <property type="molecule type" value="Genomic_DNA"/>
</dbReference>
<evidence type="ECO:0000313" key="2">
    <source>
        <dbReference type="Proteomes" id="UP000799302"/>
    </source>
</evidence>
<accession>A0A6A6ULF4</accession>
<dbReference type="AlphaFoldDB" id="A0A6A6ULF4"/>
<name>A0A6A6ULF4_9PEZI</name>
<gene>
    <name evidence="1" type="ORF">BT63DRAFT_451099</name>
</gene>
<reference evidence="1" key="1">
    <citation type="journal article" date="2020" name="Stud. Mycol.">
        <title>101 Dothideomycetes genomes: a test case for predicting lifestyles and emergence of pathogens.</title>
        <authorList>
            <person name="Haridas S."/>
            <person name="Albert R."/>
            <person name="Binder M."/>
            <person name="Bloem J."/>
            <person name="Labutti K."/>
            <person name="Salamov A."/>
            <person name="Andreopoulos B."/>
            <person name="Baker S."/>
            <person name="Barry K."/>
            <person name="Bills G."/>
            <person name="Bluhm B."/>
            <person name="Cannon C."/>
            <person name="Castanera R."/>
            <person name="Culley D."/>
            <person name="Daum C."/>
            <person name="Ezra D."/>
            <person name="Gonzalez J."/>
            <person name="Henrissat B."/>
            <person name="Kuo A."/>
            <person name="Liang C."/>
            <person name="Lipzen A."/>
            <person name="Lutzoni F."/>
            <person name="Magnuson J."/>
            <person name="Mondo S."/>
            <person name="Nolan M."/>
            <person name="Ohm R."/>
            <person name="Pangilinan J."/>
            <person name="Park H.-J."/>
            <person name="Ramirez L."/>
            <person name="Alfaro M."/>
            <person name="Sun H."/>
            <person name="Tritt A."/>
            <person name="Yoshinaga Y."/>
            <person name="Zwiers L.-H."/>
            <person name="Turgeon B."/>
            <person name="Goodwin S."/>
            <person name="Spatafora J."/>
            <person name="Crous P."/>
            <person name="Grigoriev I."/>
        </authorList>
    </citation>
    <scope>NUCLEOTIDE SEQUENCE</scope>
    <source>
        <strain evidence="1">CBS 115976</strain>
    </source>
</reference>
<evidence type="ECO:0000313" key="1">
    <source>
        <dbReference type="EMBL" id="KAF2673069.1"/>
    </source>
</evidence>
<organism evidence="1 2">
    <name type="scientific">Microthyrium microscopicum</name>
    <dbReference type="NCBI Taxonomy" id="703497"/>
    <lineage>
        <taxon>Eukaryota</taxon>
        <taxon>Fungi</taxon>
        <taxon>Dikarya</taxon>
        <taxon>Ascomycota</taxon>
        <taxon>Pezizomycotina</taxon>
        <taxon>Dothideomycetes</taxon>
        <taxon>Dothideomycetes incertae sedis</taxon>
        <taxon>Microthyriales</taxon>
        <taxon>Microthyriaceae</taxon>
        <taxon>Microthyrium</taxon>
    </lineage>
</organism>
<protein>
    <submittedName>
        <fullName evidence="1">Uncharacterized protein</fullName>
    </submittedName>
</protein>
<proteinExistence type="predicted"/>
<dbReference type="Proteomes" id="UP000799302">
    <property type="component" value="Unassembled WGS sequence"/>
</dbReference>
<keyword evidence="2" id="KW-1185">Reference proteome</keyword>